<dbReference type="Proteomes" id="UP000240996">
    <property type="component" value="Unassembled WGS sequence"/>
</dbReference>
<evidence type="ECO:0000256" key="3">
    <source>
        <dbReference type="ARBA" id="ARBA00023125"/>
    </source>
</evidence>
<dbReference type="InterPro" id="IPR013762">
    <property type="entry name" value="Integrase-like_cat_sf"/>
</dbReference>
<dbReference type="Pfam" id="PF13356">
    <property type="entry name" value="Arm-DNA-bind_3"/>
    <property type="match status" value="1"/>
</dbReference>
<dbReference type="InterPro" id="IPR025166">
    <property type="entry name" value="Integrase_DNA_bind_dom"/>
</dbReference>
<dbReference type="Pfam" id="PF22022">
    <property type="entry name" value="Phage_int_M"/>
    <property type="match status" value="1"/>
</dbReference>
<dbReference type="SUPFAM" id="SSF56349">
    <property type="entry name" value="DNA breaking-rejoining enzymes"/>
    <property type="match status" value="1"/>
</dbReference>
<evidence type="ECO:0000256" key="4">
    <source>
        <dbReference type="ARBA" id="ARBA00023172"/>
    </source>
</evidence>
<dbReference type="GO" id="GO:0003677">
    <property type="term" value="F:DNA binding"/>
    <property type="evidence" value="ECO:0007669"/>
    <property type="project" value="UniProtKB-UniRule"/>
</dbReference>
<comment type="caution">
    <text evidence="8">The sequence shown here is derived from an EMBL/GenBank/DDBJ whole genome shotgun (WGS) entry which is preliminary data.</text>
</comment>
<proteinExistence type="inferred from homology"/>
<comment type="similarity">
    <text evidence="1">Belongs to the 'phage' integrase family.</text>
</comment>
<dbReference type="InterPro" id="IPR002104">
    <property type="entry name" value="Integrase_catalytic"/>
</dbReference>
<dbReference type="Gene3D" id="3.30.160.390">
    <property type="entry name" value="Integrase, DNA-binding domain"/>
    <property type="match status" value="1"/>
</dbReference>
<evidence type="ECO:0000259" key="6">
    <source>
        <dbReference type="PROSITE" id="PS51898"/>
    </source>
</evidence>
<evidence type="ECO:0000256" key="2">
    <source>
        <dbReference type="ARBA" id="ARBA00022908"/>
    </source>
</evidence>
<dbReference type="InterPro" id="IPR011010">
    <property type="entry name" value="DNA_brk_join_enz"/>
</dbReference>
<keyword evidence="3 5" id="KW-0238">DNA-binding</keyword>
<dbReference type="Gene3D" id="1.10.443.10">
    <property type="entry name" value="Intergrase catalytic core"/>
    <property type="match status" value="1"/>
</dbReference>
<dbReference type="PANTHER" id="PTHR30629">
    <property type="entry name" value="PROPHAGE INTEGRASE"/>
    <property type="match status" value="1"/>
</dbReference>
<dbReference type="EMBL" id="PZZN01000003">
    <property type="protein sequence ID" value="PTM44675.1"/>
    <property type="molecule type" value="Genomic_DNA"/>
</dbReference>
<dbReference type="InterPro" id="IPR044068">
    <property type="entry name" value="CB"/>
</dbReference>
<dbReference type="PROSITE" id="PS51900">
    <property type="entry name" value="CB"/>
    <property type="match status" value="1"/>
</dbReference>
<accession>A0A2T4YMN3</accession>
<dbReference type="PROSITE" id="PS51898">
    <property type="entry name" value="TYR_RECOMBINASE"/>
    <property type="match status" value="1"/>
</dbReference>
<feature type="domain" description="Core-binding (CB)" evidence="7">
    <location>
        <begin position="67"/>
        <end position="147"/>
    </location>
</feature>
<evidence type="ECO:0000313" key="9">
    <source>
        <dbReference type="Proteomes" id="UP000240996"/>
    </source>
</evidence>
<evidence type="ECO:0000256" key="1">
    <source>
        <dbReference type="ARBA" id="ARBA00008857"/>
    </source>
</evidence>
<protein>
    <submittedName>
        <fullName evidence="8">Integrase</fullName>
    </submittedName>
</protein>
<dbReference type="PANTHER" id="PTHR30629:SF2">
    <property type="entry name" value="PROPHAGE INTEGRASE INTS-RELATED"/>
    <property type="match status" value="1"/>
</dbReference>
<gene>
    <name evidence="8" type="ORF">C8J24_2882</name>
</gene>
<name>A0A2T4YMN3_9SPHN</name>
<dbReference type="InterPro" id="IPR010998">
    <property type="entry name" value="Integrase_recombinase_N"/>
</dbReference>
<dbReference type="Pfam" id="PF00589">
    <property type="entry name" value="Phage_integrase"/>
    <property type="match status" value="1"/>
</dbReference>
<organism evidence="8 9">
    <name type="scientific">Sphingomonas aerolata</name>
    <dbReference type="NCBI Taxonomy" id="185951"/>
    <lineage>
        <taxon>Bacteria</taxon>
        <taxon>Pseudomonadati</taxon>
        <taxon>Pseudomonadota</taxon>
        <taxon>Alphaproteobacteria</taxon>
        <taxon>Sphingomonadales</taxon>
        <taxon>Sphingomonadaceae</taxon>
        <taxon>Sphingomonas</taxon>
    </lineage>
</organism>
<evidence type="ECO:0000256" key="5">
    <source>
        <dbReference type="PROSITE-ProRule" id="PRU01248"/>
    </source>
</evidence>
<keyword evidence="2" id="KW-0229">DNA integration</keyword>
<evidence type="ECO:0000259" key="7">
    <source>
        <dbReference type="PROSITE" id="PS51900"/>
    </source>
</evidence>
<dbReference type="InterPro" id="IPR053876">
    <property type="entry name" value="Phage_int_M"/>
</dbReference>
<reference evidence="8 9" key="1">
    <citation type="submission" date="2018-04" db="EMBL/GenBank/DDBJ databases">
        <title>Genomic Encyclopedia of Type Strains, Phase III (KMG-III): the genomes of soil and plant-associated and newly described type strains.</title>
        <authorList>
            <person name="Whitman W."/>
        </authorList>
    </citation>
    <scope>NUCLEOTIDE SEQUENCE [LARGE SCALE GENOMIC DNA]</scope>
    <source>
        <strain evidence="8 9">NW12</strain>
    </source>
</reference>
<keyword evidence="9" id="KW-1185">Reference proteome</keyword>
<sequence>MSGGGKRWTFIYRWNGKRREMGLGSASAVTLSAARTLASAARSHLAAGLDPVTARNTERAIADPRASTFGTYAEAYIASVEGGWRNEKHRQQWRSSLKMHAATLSNLDLNAISTDHVLAVLQPIWSDKPETASRVRGRIERILNAAKARGLRDRDAANPAQWRGHLDILLPLRSKLSRGHHRALPYAELPVFMQQLLGRPAMAAKALRFLILCASRSGEVLGARWGEIEGGVWTVPGNRMKGGRPHTVPLSDAALMLVAGLERGKPTDYIFHGGEAERPMSNMCLAMLLRRMNVEVTAHGFRSSFKDWAANETNHADELSEEALAHTVGSAVRRAYRRGEALERRRQLMNDWAAYISEYN</sequence>
<dbReference type="GO" id="GO:0006310">
    <property type="term" value="P:DNA recombination"/>
    <property type="evidence" value="ECO:0007669"/>
    <property type="project" value="UniProtKB-KW"/>
</dbReference>
<dbReference type="GO" id="GO:0015074">
    <property type="term" value="P:DNA integration"/>
    <property type="evidence" value="ECO:0007669"/>
    <property type="project" value="UniProtKB-KW"/>
</dbReference>
<dbReference type="CDD" id="cd00801">
    <property type="entry name" value="INT_P4_C"/>
    <property type="match status" value="1"/>
</dbReference>
<dbReference type="InterPro" id="IPR038488">
    <property type="entry name" value="Integrase_DNA-bd_sf"/>
</dbReference>
<evidence type="ECO:0000313" key="8">
    <source>
        <dbReference type="EMBL" id="PTM44675.1"/>
    </source>
</evidence>
<feature type="domain" description="Tyr recombinase" evidence="6">
    <location>
        <begin position="179"/>
        <end position="350"/>
    </location>
</feature>
<dbReference type="AlphaFoldDB" id="A0A2T4YMN3"/>
<keyword evidence="4" id="KW-0233">DNA recombination</keyword>
<dbReference type="InterPro" id="IPR050808">
    <property type="entry name" value="Phage_Integrase"/>
</dbReference>
<dbReference type="Gene3D" id="1.10.150.130">
    <property type="match status" value="1"/>
</dbReference>